<evidence type="ECO:0000256" key="2">
    <source>
        <dbReference type="ARBA" id="ARBA00010072"/>
    </source>
</evidence>
<organism evidence="11 12">
    <name type="scientific">Aquamicrobium lusatiense</name>
    <dbReference type="NCBI Taxonomy" id="89772"/>
    <lineage>
        <taxon>Bacteria</taxon>
        <taxon>Pseudomonadati</taxon>
        <taxon>Pseudomonadota</taxon>
        <taxon>Alphaproteobacteria</taxon>
        <taxon>Hyphomicrobiales</taxon>
        <taxon>Phyllobacteriaceae</taxon>
        <taxon>Aquamicrobium</taxon>
    </lineage>
</organism>
<evidence type="ECO:0000256" key="5">
    <source>
        <dbReference type="ARBA" id="ARBA00022692"/>
    </source>
</evidence>
<keyword evidence="5 9" id="KW-0812">Transmembrane</keyword>
<evidence type="ECO:0000313" key="11">
    <source>
        <dbReference type="EMBL" id="MBB6011391.1"/>
    </source>
</evidence>
<proteinExistence type="inferred from homology"/>
<dbReference type="GO" id="GO:0043190">
    <property type="term" value="C:ATP-binding cassette (ABC) transporter complex"/>
    <property type="evidence" value="ECO:0007669"/>
    <property type="project" value="InterPro"/>
</dbReference>
<comment type="caution">
    <text evidence="11">The sequence shown here is derived from an EMBL/GenBank/DDBJ whole genome shotgun (WGS) entry which is preliminary data.</text>
</comment>
<feature type="transmembrane region" description="Helical" evidence="9">
    <location>
        <begin position="188"/>
        <end position="210"/>
    </location>
</feature>
<sequence length="217" mass="23740">MTQFFEDAWQFMPILMQGAYVTIQVAFLSLALSSVLGLALALMRMSSLPVLYVPAVTIITGLRGIPIIVQLMYIYFVLPEIGIDLSAFTASVIGLGVAYSAYHAENFRAAILAVDKGQYEAAMSIGMGKAQLMRRIILPQAVRIVLPPYGNITIMMLKDSSLASTITVSEITRAGQLIASSTFKNMTVFTLVAFIYLVMSLPLTALNAWLERRFAAK</sequence>
<feature type="transmembrane region" description="Helical" evidence="9">
    <location>
        <begin position="20"/>
        <end position="43"/>
    </location>
</feature>
<evidence type="ECO:0000259" key="10">
    <source>
        <dbReference type="PROSITE" id="PS50928"/>
    </source>
</evidence>
<gene>
    <name evidence="11" type="ORF">HNR59_000736</name>
</gene>
<keyword evidence="12" id="KW-1185">Reference proteome</keyword>
<dbReference type="AlphaFoldDB" id="A0A7W9RZK0"/>
<protein>
    <submittedName>
        <fullName evidence="11">Polar amino acid transport system permease protein</fullName>
    </submittedName>
</protein>
<dbReference type="GO" id="GO:0022857">
    <property type="term" value="F:transmembrane transporter activity"/>
    <property type="evidence" value="ECO:0007669"/>
    <property type="project" value="InterPro"/>
</dbReference>
<dbReference type="EMBL" id="JACHEU010000001">
    <property type="protein sequence ID" value="MBB6011391.1"/>
    <property type="molecule type" value="Genomic_DNA"/>
</dbReference>
<evidence type="ECO:0000256" key="7">
    <source>
        <dbReference type="ARBA" id="ARBA00022989"/>
    </source>
</evidence>
<evidence type="ECO:0000256" key="3">
    <source>
        <dbReference type="ARBA" id="ARBA00022448"/>
    </source>
</evidence>
<dbReference type="Gene3D" id="1.10.3720.10">
    <property type="entry name" value="MetI-like"/>
    <property type="match status" value="1"/>
</dbReference>
<dbReference type="NCBIfam" id="TIGR01726">
    <property type="entry name" value="HEQRo_perm_3TM"/>
    <property type="match status" value="1"/>
</dbReference>
<reference evidence="11 12" key="1">
    <citation type="submission" date="2020-08" db="EMBL/GenBank/DDBJ databases">
        <title>Genomic Encyclopedia of Type Strains, Phase IV (KMG-IV): sequencing the most valuable type-strain genomes for metagenomic binning, comparative biology and taxonomic classification.</title>
        <authorList>
            <person name="Goeker M."/>
        </authorList>
    </citation>
    <scope>NUCLEOTIDE SEQUENCE [LARGE SCALE GENOMIC DNA]</scope>
    <source>
        <strain evidence="11 12">DSM 11099</strain>
    </source>
</reference>
<dbReference type="PROSITE" id="PS50928">
    <property type="entry name" value="ABC_TM1"/>
    <property type="match status" value="1"/>
</dbReference>
<evidence type="ECO:0000256" key="8">
    <source>
        <dbReference type="ARBA" id="ARBA00023136"/>
    </source>
</evidence>
<dbReference type="PANTHER" id="PTHR30614">
    <property type="entry name" value="MEMBRANE COMPONENT OF AMINO ACID ABC TRANSPORTER"/>
    <property type="match status" value="1"/>
</dbReference>
<dbReference type="Pfam" id="PF00528">
    <property type="entry name" value="BPD_transp_1"/>
    <property type="match status" value="1"/>
</dbReference>
<keyword evidence="8 9" id="KW-0472">Membrane</keyword>
<keyword evidence="6" id="KW-0029">Amino-acid transport</keyword>
<evidence type="ECO:0000313" key="12">
    <source>
        <dbReference type="Proteomes" id="UP000533306"/>
    </source>
</evidence>
<dbReference type="RefSeq" id="WP_183826137.1">
    <property type="nucleotide sequence ID" value="NZ_JACHEU010000001.1"/>
</dbReference>
<keyword evidence="7 9" id="KW-1133">Transmembrane helix</keyword>
<dbReference type="CDD" id="cd06261">
    <property type="entry name" value="TM_PBP2"/>
    <property type="match status" value="1"/>
</dbReference>
<evidence type="ECO:0000256" key="9">
    <source>
        <dbReference type="RuleBase" id="RU363032"/>
    </source>
</evidence>
<evidence type="ECO:0000256" key="1">
    <source>
        <dbReference type="ARBA" id="ARBA00004429"/>
    </source>
</evidence>
<dbReference type="PANTHER" id="PTHR30614:SF0">
    <property type="entry name" value="L-CYSTINE TRANSPORT SYSTEM PERMEASE PROTEIN TCYL"/>
    <property type="match status" value="1"/>
</dbReference>
<feature type="transmembrane region" description="Helical" evidence="9">
    <location>
        <begin position="50"/>
        <end position="75"/>
    </location>
</feature>
<dbReference type="InterPro" id="IPR035906">
    <property type="entry name" value="MetI-like_sf"/>
</dbReference>
<dbReference type="Proteomes" id="UP000533306">
    <property type="component" value="Unassembled WGS sequence"/>
</dbReference>
<evidence type="ECO:0000256" key="4">
    <source>
        <dbReference type="ARBA" id="ARBA00022475"/>
    </source>
</evidence>
<dbReference type="GO" id="GO:0006865">
    <property type="term" value="P:amino acid transport"/>
    <property type="evidence" value="ECO:0007669"/>
    <property type="project" value="UniProtKB-KW"/>
</dbReference>
<feature type="transmembrane region" description="Helical" evidence="9">
    <location>
        <begin position="81"/>
        <end position="102"/>
    </location>
</feature>
<accession>A0A7W9RZK0</accession>
<dbReference type="InterPro" id="IPR010065">
    <property type="entry name" value="AA_ABC_transptr_permease_3TM"/>
</dbReference>
<comment type="similarity">
    <text evidence="2">Belongs to the binding-protein-dependent transport system permease family. HisMQ subfamily.</text>
</comment>
<feature type="domain" description="ABC transmembrane type-1" evidence="10">
    <location>
        <begin position="19"/>
        <end position="207"/>
    </location>
</feature>
<dbReference type="InterPro" id="IPR043429">
    <property type="entry name" value="ArtM/GltK/GlnP/TcyL/YhdX-like"/>
</dbReference>
<evidence type="ECO:0000256" key="6">
    <source>
        <dbReference type="ARBA" id="ARBA00022970"/>
    </source>
</evidence>
<keyword evidence="4" id="KW-1003">Cell membrane</keyword>
<comment type="subcellular location">
    <subcellularLocation>
        <location evidence="1">Cell inner membrane</location>
        <topology evidence="1">Multi-pass membrane protein</topology>
    </subcellularLocation>
    <subcellularLocation>
        <location evidence="9">Cell membrane</location>
        <topology evidence="9">Multi-pass membrane protein</topology>
    </subcellularLocation>
</comment>
<keyword evidence="3 9" id="KW-0813">Transport</keyword>
<name>A0A7W9RZK0_9HYPH</name>
<dbReference type="InterPro" id="IPR000515">
    <property type="entry name" value="MetI-like"/>
</dbReference>
<dbReference type="SUPFAM" id="SSF161098">
    <property type="entry name" value="MetI-like"/>
    <property type="match status" value="1"/>
</dbReference>